<reference evidence="3 4" key="1">
    <citation type="submission" date="2018-06" db="EMBL/GenBank/DDBJ databases">
        <title>The draft genome sequence of Crocinitomix sp. SM1701.</title>
        <authorList>
            <person name="Zhang X."/>
        </authorList>
    </citation>
    <scope>NUCLEOTIDE SEQUENCE [LARGE SCALE GENOMIC DNA]</scope>
    <source>
        <strain evidence="3 4">SM1701</strain>
    </source>
</reference>
<dbReference type="InterPro" id="IPR024618">
    <property type="entry name" value="DUF3857"/>
</dbReference>
<feature type="domain" description="DUF3857" evidence="2">
    <location>
        <begin position="68"/>
        <end position="198"/>
    </location>
</feature>
<dbReference type="EMBL" id="QKSB01000001">
    <property type="protein sequence ID" value="PZE18621.1"/>
    <property type="molecule type" value="Genomic_DNA"/>
</dbReference>
<dbReference type="Proteomes" id="UP000249248">
    <property type="component" value="Unassembled WGS sequence"/>
</dbReference>
<protein>
    <recommendedName>
        <fullName evidence="2">DUF3857 domain-containing protein</fullName>
    </recommendedName>
</protein>
<dbReference type="AlphaFoldDB" id="A0A2W1N624"/>
<evidence type="ECO:0000259" key="2">
    <source>
        <dbReference type="Pfam" id="PF12969"/>
    </source>
</evidence>
<organism evidence="3 4">
    <name type="scientific">Putridiphycobacter roseus</name>
    <dbReference type="NCBI Taxonomy" id="2219161"/>
    <lineage>
        <taxon>Bacteria</taxon>
        <taxon>Pseudomonadati</taxon>
        <taxon>Bacteroidota</taxon>
        <taxon>Flavobacteriia</taxon>
        <taxon>Flavobacteriales</taxon>
        <taxon>Crocinitomicaceae</taxon>
        <taxon>Putridiphycobacter</taxon>
    </lineage>
</organism>
<name>A0A2W1N624_9FLAO</name>
<feature type="chain" id="PRO_5016010804" description="DUF3857 domain-containing protein" evidence="1">
    <location>
        <begin position="20"/>
        <end position="658"/>
    </location>
</feature>
<evidence type="ECO:0000313" key="3">
    <source>
        <dbReference type="EMBL" id="PZE18621.1"/>
    </source>
</evidence>
<keyword evidence="4" id="KW-1185">Reference proteome</keyword>
<feature type="signal peptide" evidence="1">
    <location>
        <begin position="1"/>
        <end position="19"/>
    </location>
</feature>
<accession>A0A2W1N624</accession>
<dbReference type="Gene3D" id="2.60.40.3140">
    <property type="match status" value="1"/>
</dbReference>
<dbReference type="Pfam" id="PF12969">
    <property type="entry name" value="DUF3857"/>
    <property type="match status" value="1"/>
</dbReference>
<keyword evidence="1" id="KW-0732">Signal</keyword>
<comment type="caution">
    <text evidence="3">The sequence shown here is derived from an EMBL/GenBank/DDBJ whole genome shotgun (WGS) entry which is preliminary data.</text>
</comment>
<proteinExistence type="predicted"/>
<dbReference type="RefSeq" id="WP_111061522.1">
    <property type="nucleotide sequence ID" value="NZ_JBHUCU010000007.1"/>
</dbReference>
<gene>
    <name evidence="3" type="ORF">DNU06_01970</name>
</gene>
<evidence type="ECO:0000256" key="1">
    <source>
        <dbReference type="SAM" id="SignalP"/>
    </source>
</evidence>
<dbReference type="OrthoDB" id="1394230at2"/>
<evidence type="ECO:0000313" key="4">
    <source>
        <dbReference type="Proteomes" id="UP000249248"/>
    </source>
</evidence>
<sequence length="658" mass="77670">MNKFILTSFLLLSAHFLFSQNEANEWATFETSIYEVIEEYKEEDAVIIFDRLHVNAVNHAKSVDKFETFHRKIKINSQYGLEQFNTIYIPSYSNRFMRVSLVDCKLKTINKNNQTSVSDTSNFEITTLPANVPFFYKKKGKVKMLVAKNLHIGDELEYVYTIRTQYDVLPEYYYDFERIRFSSDYFCLEKTVSFESPRYETKISPYNFHDNRSGETDFTYADGVKITLKNIRKNASEIFANDDLDQPYIYFYTAHRIEKEESDWKHVVQEFNPTPQNTKKATIFDGESLLTFEKELNEISNITEKFELILERINAPMESSVYMYKRHVEDDMDIALAYAYQISRLIKRLQIPTKIYFVVDKSYGKFAQDLFSLNQFTDILFSFKDENGKERFMPVLKPFSKLDYIPSGISDVECLIINQSETGKKLYSIGKTPAVKNSNHIKQSTSVTFNEIIRDSLHLTVDNQMVFEGESFIELSTIINFYEKYPKSLDRNMRSLIDNEYVMLIIDSLVSYDYVINDNNIELSFQYYLKNKCHASAKLFEIQPEAFFDNHYYTAFSLRENRTVPGYLYDKPKLTYNLKVLTGSDFQWMENTDLKYDLTDAQAVLKMDYSNLNNEFNYALNFKYNKDHFQVSDWDEFLNSRDMMYISLSRGLYFSRAK</sequence>